<gene>
    <name evidence="12" type="ORF">B0W44_13795</name>
</gene>
<dbReference type="KEGG" id="ntr:B0W44_13795"/>
<dbReference type="SFLD" id="SFLDS00005">
    <property type="entry name" value="Isoprenoid_Synthase_Type_I"/>
    <property type="match status" value="1"/>
</dbReference>
<dbReference type="PANTHER" id="PTHR12001">
    <property type="entry name" value="GERANYLGERANYL PYROPHOSPHATE SYNTHASE"/>
    <property type="match status" value="1"/>
</dbReference>
<evidence type="ECO:0000313" key="13">
    <source>
        <dbReference type="Proteomes" id="UP000188603"/>
    </source>
</evidence>
<evidence type="ECO:0000256" key="9">
    <source>
        <dbReference type="ARBA" id="ARBA00066444"/>
    </source>
</evidence>
<dbReference type="InterPro" id="IPR008949">
    <property type="entry name" value="Isoprenoid_synthase_dom_sf"/>
</dbReference>
<dbReference type="GO" id="GO:0046872">
    <property type="term" value="F:metal ion binding"/>
    <property type="evidence" value="ECO:0007669"/>
    <property type="project" value="UniProtKB-KW"/>
</dbReference>
<keyword evidence="5" id="KW-0460">Magnesium</keyword>
<name>A0A1U9KBY3_9BACL</name>
<dbReference type="CDD" id="cd00685">
    <property type="entry name" value="Trans_IPPS_HT"/>
    <property type="match status" value="1"/>
</dbReference>
<dbReference type="Proteomes" id="UP000188603">
    <property type="component" value="Chromosome"/>
</dbReference>
<proteinExistence type="inferred from homology"/>
<dbReference type="FunFam" id="1.10.600.10:FF:000014">
    <property type="entry name" value="Heptaprenyl diphosphate synthase component II"/>
    <property type="match status" value="1"/>
</dbReference>
<evidence type="ECO:0000256" key="10">
    <source>
        <dbReference type="ARBA" id="ARBA00070472"/>
    </source>
</evidence>
<dbReference type="PANTHER" id="PTHR12001:SF69">
    <property type="entry name" value="ALL TRANS-POLYPRENYL-DIPHOSPHATE SYNTHASE PDSS1"/>
    <property type="match status" value="1"/>
</dbReference>
<keyword evidence="4" id="KW-0479">Metal-binding</keyword>
<dbReference type="PROSITE" id="PS00723">
    <property type="entry name" value="POLYPRENYL_SYNTHASE_1"/>
    <property type="match status" value="1"/>
</dbReference>
<dbReference type="InterPro" id="IPR000092">
    <property type="entry name" value="Polyprenyl_synt"/>
</dbReference>
<dbReference type="InterPro" id="IPR033749">
    <property type="entry name" value="Polyprenyl_synt_CS"/>
</dbReference>
<keyword evidence="13" id="KW-1185">Reference proteome</keyword>
<protein>
    <recommendedName>
        <fullName evidence="10">Heptaprenyl diphosphate synthase component 2</fullName>
        <ecNumber evidence="9">2.5.1.30</ecNumber>
    </recommendedName>
</protein>
<comment type="function">
    <text evidence="7">Supplies heptaprenyl diphosphate, the precursor for the side chain of the isoprenoid quinone menaquinone-7 (MQ-7).</text>
</comment>
<evidence type="ECO:0000256" key="7">
    <source>
        <dbReference type="ARBA" id="ARBA00055604"/>
    </source>
</evidence>
<dbReference type="AlphaFoldDB" id="A0A1U9KBY3"/>
<dbReference type="NCBIfam" id="TIGR02748">
    <property type="entry name" value="GerC3_HepT"/>
    <property type="match status" value="1"/>
</dbReference>
<organism evidence="12 13">
    <name type="scientific">Novibacillus thermophilus</name>
    <dbReference type="NCBI Taxonomy" id="1471761"/>
    <lineage>
        <taxon>Bacteria</taxon>
        <taxon>Bacillati</taxon>
        <taxon>Bacillota</taxon>
        <taxon>Bacilli</taxon>
        <taxon>Bacillales</taxon>
        <taxon>Thermoactinomycetaceae</taxon>
        <taxon>Novibacillus</taxon>
    </lineage>
</organism>
<evidence type="ECO:0000256" key="3">
    <source>
        <dbReference type="ARBA" id="ARBA00022679"/>
    </source>
</evidence>
<comment type="catalytic activity">
    <reaction evidence="6">
        <text>4 isopentenyl diphosphate + (2E,6E)-farnesyl diphosphate = all-trans-heptaprenyl diphosphate + 4 diphosphate</text>
        <dbReference type="Rhea" id="RHEA:27794"/>
        <dbReference type="ChEBI" id="CHEBI:33019"/>
        <dbReference type="ChEBI" id="CHEBI:58206"/>
        <dbReference type="ChEBI" id="CHEBI:128769"/>
        <dbReference type="ChEBI" id="CHEBI:175763"/>
        <dbReference type="EC" id="2.5.1.30"/>
    </reaction>
</comment>
<accession>A0A1U9KBY3</accession>
<sequence>MKLTGIAHICQDLKKDMQVVERELSAAIETDHPVLNEAAHHLLRAGGKRIRPIFVLLAGKFGDYSIDRLKYVAVPLELIHMATLVHDDVIDDAATRRGHPTVKSKWDNKIAMYTGDYILGRSLSIVSRLSDPEVHKLLSDAIVEMVKGEIEQIRDFFNWKQNLRRYLRRIKRKTALLIAVSCQLGGMVSGAPERHVRALYHFGYNAGMAFQITDDILDFTGTAKQLGKPAGSDLRQGNVTLPVLYALNREEETKKRQIHAFLQSEGEAVPIDDMVRLIRNSEGIRFAQALADTYLSKAIHALNELPLGKYRDSLKQIAHFIGERSY</sequence>
<evidence type="ECO:0000256" key="2">
    <source>
        <dbReference type="ARBA" id="ARBA00006706"/>
    </source>
</evidence>
<dbReference type="GO" id="GO:0008299">
    <property type="term" value="P:isoprenoid biosynthetic process"/>
    <property type="evidence" value="ECO:0007669"/>
    <property type="project" value="InterPro"/>
</dbReference>
<comment type="cofactor">
    <cofactor evidence="1">
        <name>Mg(2+)</name>
        <dbReference type="ChEBI" id="CHEBI:18420"/>
    </cofactor>
</comment>
<keyword evidence="3 11" id="KW-0808">Transferase</keyword>
<dbReference type="GO" id="GO:0000010">
    <property type="term" value="F:heptaprenyl diphosphate synthase activity"/>
    <property type="evidence" value="ECO:0007669"/>
    <property type="project" value="UniProtKB-EC"/>
</dbReference>
<dbReference type="InterPro" id="IPR014119">
    <property type="entry name" value="GerC3_HepT"/>
</dbReference>
<reference evidence="12 13" key="1">
    <citation type="journal article" date="2015" name="Int. J. Syst. Evol. Microbiol.">
        <title>Novibacillus thermophilus gen. nov., sp. nov., a Gram-staining-negative and moderately thermophilic member of the family Thermoactinomycetaceae.</title>
        <authorList>
            <person name="Yang G."/>
            <person name="Chen J."/>
            <person name="Zhou S."/>
        </authorList>
    </citation>
    <scope>NUCLEOTIDE SEQUENCE [LARGE SCALE GENOMIC DNA]</scope>
    <source>
        <strain evidence="12 13">SG-1</strain>
    </source>
</reference>
<dbReference type="SUPFAM" id="SSF48576">
    <property type="entry name" value="Terpenoid synthases"/>
    <property type="match status" value="1"/>
</dbReference>
<evidence type="ECO:0000313" key="12">
    <source>
        <dbReference type="EMBL" id="AQS57575.1"/>
    </source>
</evidence>
<dbReference type="EC" id="2.5.1.30" evidence="9"/>
<evidence type="ECO:0000256" key="1">
    <source>
        <dbReference type="ARBA" id="ARBA00001946"/>
    </source>
</evidence>
<evidence type="ECO:0000256" key="8">
    <source>
        <dbReference type="ARBA" id="ARBA00065985"/>
    </source>
</evidence>
<comment type="similarity">
    <text evidence="2 11">Belongs to the FPP/GGPP synthase family.</text>
</comment>
<dbReference type="STRING" id="1471761.B0W44_13795"/>
<dbReference type="Pfam" id="PF00348">
    <property type="entry name" value="polyprenyl_synt"/>
    <property type="match status" value="1"/>
</dbReference>
<comment type="subunit">
    <text evidence="8">Heterodimer of component I and II.</text>
</comment>
<evidence type="ECO:0000256" key="5">
    <source>
        <dbReference type="ARBA" id="ARBA00022842"/>
    </source>
</evidence>
<dbReference type="EMBL" id="CP019699">
    <property type="protein sequence ID" value="AQS57575.1"/>
    <property type="molecule type" value="Genomic_DNA"/>
</dbReference>
<dbReference type="Gene3D" id="1.10.600.10">
    <property type="entry name" value="Farnesyl Diphosphate Synthase"/>
    <property type="match status" value="1"/>
</dbReference>
<evidence type="ECO:0000256" key="11">
    <source>
        <dbReference type="RuleBase" id="RU004466"/>
    </source>
</evidence>
<evidence type="ECO:0000256" key="4">
    <source>
        <dbReference type="ARBA" id="ARBA00022723"/>
    </source>
</evidence>
<evidence type="ECO:0000256" key="6">
    <source>
        <dbReference type="ARBA" id="ARBA00050780"/>
    </source>
</evidence>